<dbReference type="PANTHER" id="PTHR43811">
    <property type="entry name" value="FKBP-TYPE PEPTIDYL-PROLYL CIS-TRANS ISOMERASE FKPA"/>
    <property type="match status" value="1"/>
</dbReference>
<comment type="caution">
    <text evidence="8">The sequence shown here is derived from an EMBL/GenBank/DDBJ whole genome shotgun (WGS) entry which is preliminary data.</text>
</comment>
<evidence type="ECO:0000313" key="8">
    <source>
        <dbReference type="EMBL" id="RKR85509.1"/>
    </source>
</evidence>
<proteinExistence type="inferred from homology"/>
<name>A0A495JBR6_9SPHI</name>
<dbReference type="GO" id="GO:0003755">
    <property type="term" value="F:peptidyl-prolyl cis-trans isomerase activity"/>
    <property type="evidence" value="ECO:0007669"/>
    <property type="project" value="UniProtKB-KW"/>
</dbReference>
<dbReference type="InterPro" id="IPR046357">
    <property type="entry name" value="PPIase_dom_sf"/>
</dbReference>
<keyword evidence="4 6" id="KW-0697">Rotamase</keyword>
<dbReference type="SUPFAM" id="SSF54534">
    <property type="entry name" value="FKBP-like"/>
    <property type="match status" value="2"/>
</dbReference>
<comment type="catalytic activity">
    <reaction evidence="1 6">
        <text>[protein]-peptidylproline (omega=180) = [protein]-peptidylproline (omega=0)</text>
        <dbReference type="Rhea" id="RHEA:16237"/>
        <dbReference type="Rhea" id="RHEA-COMP:10747"/>
        <dbReference type="Rhea" id="RHEA-COMP:10748"/>
        <dbReference type="ChEBI" id="CHEBI:83833"/>
        <dbReference type="ChEBI" id="CHEBI:83834"/>
        <dbReference type="EC" id="5.2.1.8"/>
    </reaction>
</comment>
<gene>
    <name evidence="8" type="ORF">BDD43_5780</name>
</gene>
<comment type="similarity">
    <text evidence="2">Belongs to the FKBP-type PPIase family.</text>
</comment>
<evidence type="ECO:0000313" key="9">
    <source>
        <dbReference type="Proteomes" id="UP000268007"/>
    </source>
</evidence>
<dbReference type="EMBL" id="RBKU01000001">
    <property type="protein sequence ID" value="RKR85509.1"/>
    <property type="molecule type" value="Genomic_DNA"/>
</dbReference>
<evidence type="ECO:0000256" key="1">
    <source>
        <dbReference type="ARBA" id="ARBA00000971"/>
    </source>
</evidence>
<dbReference type="PANTHER" id="PTHR43811:SF19">
    <property type="entry name" value="39 KDA FK506-BINDING NUCLEAR PROTEIN"/>
    <property type="match status" value="1"/>
</dbReference>
<feature type="domain" description="PPIase FKBP-type" evidence="7">
    <location>
        <begin position="202"/>
        <end position="307"/>
    </location>
</feature>
<sequence>MKKNWKFLAVIALGLAGCKGGFKDSGGGTLYSVVDHNSSGSAIKEGDFISIEWVIKTDGDSVLTSTYETGHPVAAMVPKTQFKGDLQSVLLLLNEGDSVIVKNNIDTMLKKSPGQQKPPFKSKYINYYLRITKVIPKGTLSDAAFQAKIKDYFKGVTDKVKAAEPGKIKSYIEDKKLTVTKTASGINYVITKPGSGSNIAPGDTAVLSYIGHFTNGKVFDTNIKEEAMKKENKGVYQPMMPERYKPAHIVVGVHQVIAGWDEGLLLLNKGSKATLIIPSALGYGEQGGGPIPPFAPLVFEVEVLDIIHPNPNAPKPVIPQMQMPTTSQPITK</sequence>
<organism evidence="8 9">
    <name type="scientific">Mucilaginibacter gracilis</name>
    <dbReference type="NCBI Taxonomy" id="423350"/>
    <lineage>
        <taxon>Bacteria</taxon>
        <taxon>Pseudomonadati</taxon>
        <taxon>Bacteroidota</taxon>
        <taxon>Sphingobacteriia</taxon>
        <taxon>Sphingobacteriales</taxon>
        <taxon>Sphingobacteriaceae</taxon>
        <taxon>Mucilaginibacter</taxon>
    </lineage>
</organism>
<evidence type="ECO:0000259" key="7">
    <source>
        <dbReference type="PROSITE" id="PS50059"/>
    </source>
</evidence>
<dbReference type="AlphaFoldDB" id="A0A495JBR6"/>
<dbReference type="OrthoDB" id="9814548at2"/>
<dbReference type="Proteomes" id="UP000268007">
    <property type="component" value="Unassembled WGS sequence"/>
</dbReference>
<accession>A0A495JBR6</accession>
<dbReference type="InterPro" id="IPR001179">
    <property type="entry name" value="PPIase_FKBP_dom"/>
</dbReference>
<evidence type="ECO:0000256" key="5">
    <source>
        <dbReference type="ARBA" id="ARBA00023235"/>
    </source>
</evidence>
<evidence type="ECO:0000256" key="6">
    <source>
        <dbReference type="PROSITE-ProRule" id="PRU00277"/>
    </source>
</evidence>
<dbReference type="PROSITE" id="PS51257">
    <property type="entry name" value="PROKAR_LIPOPROTEIN"/>
    <property type="match status" value="1"/>
</dbReference>
<dbReference type="PROSITE" id="PS50059">
    <property type="entry name" value="FKBP_PPIASE"/>
    <property type="match status" value="1"/>
</dbReference>
<dbReference type="Pfam" id="PF00254">
    <property type="entry name" value="FKBP_C"/>
    <property type="match status" value="1"/>
</dbReference>
<dbReference type="RefSeq" id="WP_121201553.1">
    <property type="nucleotide sequence ID" value="NZ_RBKU01000001.1"/>
</dbReference>
<reference evidence="8 9" key="1">
    <citation type="submission" date="2018-10" db="EMBL/GenBank/DDBJ databases">
        <title>Genomic Encyclopedia of Archaeal and Bacterial Type Strains, Phase II (KMG-II): from individual species to whole genera.</title>
        <authorList>
            <person name="Goeker M."/>
        </authorList>
    </citation>
    <scope>NUCLEOTIDE SEQUENCE [LARGE SCALE GENOMIC DNA]</scope>
    <source>
        <strain evidence="8 9">DSM 18602</strain>
    </source>
</reference>
<keyword evidence="9" id="KW-1185">Reference proteome</keyword>
<evidence type="ECO:0000256" key="2">
    <source>
        <dbReference type="ARBA" id="ARBA00006577"/>
    </source>
</evidence>
<keyword evidence="5 6" id="KW-0413">Isomerase</keyword>
<evidence type="ECO:0000256" key="3">
    <source>
        <dbReference type="ARBA" id="ARBA00013194"/>
    </source>
</evidence>
<protein>
    <recommendedName>
        <fullName evidence="3 6">peptidylprolyl isomerase</fullName>
        <ecNumber evidence="3 6">5.2.1.8</ecNumber>
    </recommendedName>
</protein>
<dbReference type="Gene3D" id="3.10.50.40">
    <property type="match status" value="1"/>
</dbReference>
<evidence type="ECO:0000256" key="4">
    <source>
        <dbReference type="ARBA" id="ARBA00023110"/>
    </source>
</evidence>
<dbReference type="EC" id="5.2.1.8" evidence="3 6"/>